<reference evidence="2" key="1">
    <citation type="journal article" date="2023" name="G3 (Bethesda)">
        <title>A reference genome for the long-term kleptoplast-retaining sea slug Elysia crispata morphotype clarki.</title>
        <authorList>
            <person name="Eastman K.E."/>
            <person name="Pendleton A.L."/>
            <person name="Shaikh M.A."/>
            <person name="Suttiyut T."/>
            <person name="Ogas R."/>
            <person name="Tomko P."/>
            <person name="Gavelis G."/>
            <person name="Widhalm J.R."/>
            <person name="Wisecaver J.H."/>
        </authorList>
    </citation>
    <scope>NUCLEOTIDE SEQUENCE</scope>
    <source>
        <strain evidence="2">ECLA1</strain>
    </source>
</reference>
<protein>
    <submittedName>
        <fullName evidence="2">Uncharacterized protein</fullName>
    </submittedName>
</protein>
<evidence type="ECO:0000256" key="1">
    <source>
        <dbReference type="SAM" id="MobiDB-lite"/>
    </source>
</evidence>
<evidence type="ECO:0000313" key="3">
    <source>
        <dbReference type="Proteomes" id="UP001283361"/>
    </source>
</evidence>
<proteinExistence type="predicted"/>
<sequence length="147" mass="16352">MNSYGQIVKAVPGVKNFGLHLLRRRTNNRLLIGSSTETVHFDSLFCPKKDNTKRDVYWPLFKTWGFNSTEKHEVIKGKTDFNVHGDQNADGSPILSGQATPGPSTKPASQQALKPRQGQALGQRPGKLQSKATTSRKKEKILMKMTC</sequence>
<dbReference type="AlphaFoldDB" id="A0AAE1CWD3"/>
<comment type="caution">
    <text evidence="2">The sequence shown here is derived from an EMBL/GenBank/DDBJ whole genome shotgun (WGS) entry which is preliminary data.</text>
</comment>
<gene>
    <name evidence="2" type="ORF">RRG08_015594</name>
</gene>
<dbReference type="EMBL" id="JAWDGP010006433">
    <property type="protein sequence ID" value="KAK3741235.1"/>
    <property type="molecule type" value="Genomic_DNA"/>
</dbReference>
<organism evidence="2 3">
    <name type="scientific">Elysia crispata</name>
    <name type="common">lettuce slug</name>
    <dbReference type="NCBI Taxonomy" id="231223"/>
    <lineage>
        <taxon>Eukaryota</taxon>
        <taxon>Metazoa</taxon>
        <taxon>Spiralia</taxon>
        <taxon>Lophotrochozoa</taxon>
        <taxon>Mollusca</taxon>
        <taxon>Gastropoda</taxon>
        <taxon>Heterobranchia</taxon>
        <taxon>Euthyneura</taxon>
        <taxon>Panpulmonata</taxon>
        <taxon>Sacoglossa</taxon>
        <taxon>Placobranchoidea</taxon>
        <taxon>Plakobranchidae</taxon>
        <taxon>Elysia</taxon>
    </lineage>
</organism>
<name>A0AAE1CWD3_9GAST</name>
<keyword evidence="3" id="KW-1185">Reference proteome</keyword>
<accession>A0AAE1CWD3</accession>
<feature type="compositionally biased region" description="Polar residues" evidence="1">
    <location>
        <begin position="95"/>
        <end position="112"/>
    </location>
</feature>
<evidence type="ECO:0000313" key="2">
    <source>
        <dbReference type="EMBL" id="KAK3741235.1"/>
    </source>
</evidence>
<feature type="region of interest" description="Disordered" evidence="1">
    <location>
        <begin position="78"/>
        <end position="147"/>
    </location>
</feature>
<dbReference type="Proteomes" id="UP001283361">
    <property type="component" value="Unassembled WGS sequence"/>
</dbReference>